<evidence type="ECO:0000313" key="5">
    <source>
        <dbReference type="Proteomes" id="UP001205843"/>
    </source>
</evidence>
<protein>
    <submittedName>
        <fullName evidence="4">Branched-chain amino acid transport system substrate-binding protein</fullName>
    </submittedName>
</protein>
<dbReference type="InterPro" id="IPR028082">
    <property type="entry name" value="Peripla_BP_I"/>
</dbReference>
<comment type="similarity">
    <text evidence="1">Belongs to the leucine-binding protein family.</text>
</comment>
<dbReference type="EMBL" id="JALJXV010000001">
    <property type="protein sequence ID" value="MCP1673406.1"/>
    <property type="molecule type" value="Genomic_DNA"/>
</dbReference>
<name>A0AAE3G295_9GAMM</name>
<dbReference type="PANTHER" id="PTHR30483">
    <property type="entry name" value="LEUCINE-SPECIFIC-BINDING PROTEIN"/>
    <property type="match status" value="1"/>
</dbReference>
<dbReference type="PANTHER" id="PTHR30483:SF6">
    <property type="entry name" value="PERIPLASMIC BINDING PROTEIN OF ABC TRANSPORTER FOR NATURAL AMINO ACIDS"/>
    <property type="match status" value="1"/>
</dbReference>
<feature type="domain" description="Leucine-binding protein" evidence="3">
    <location>
        <begin position="14"/>
        <end position="357"/>
    </location>
</feature>
<proteinExistence type="inferred from homology"/>
<keyword evidence="5" id="KW-1185">Reference proteome</keyword>
<dbReference type="SUPFAM" id="SSF53822">
    <property type="entry name" value="Periplasmic binding protein-like I"/>
    <property type="match status" value="1"/>
</dbReference>
<evidence type="ECO:0000256" key="1">
    <source>
        <dbReference type="ARBA" id="ARBA00010062"/>
    </source>
</evidence>
<dbReference type="Proteomes" id="UP001205843">
    <property type="component" value="Unassembled WGS sequence"/>
</dbReference>
<reference evidence="4" key="1">
    <citation type="submission" date="2022-03" db="EMBL/GenBank/DDBJ databases">
        <title>Genomic Encyclopedia of Type Strains, Phase III (KMG-III): the genomes of soil and plant-associated and newly described type strains.</title>
        <authorList>
            <person name="Whitman W."/>
        </authorList>
    </citation>
    <scope>NUCLEOTIDE SEQUENCE</scope>
    <source>
        <strain evidence="4">ANL 6-2</strain>
    </source>
</reference>
<dbReference type="InterPro" id="IPR051010">
    <property type="entry name" value="BCAA_transport"/>
</dbReference>
<accession>A0AAE3G295</accession>
<sequence length="388" mass="43289">MLGMVFNPAFGQDPIKLGIIAPFDTPPGEGLINAARMAADDINAEGGIDGRQVELVIRNDQYDASEGVDAYRRLALRDEVAVVLGTASSGVSMAITDHMARNRVPFISTGAASLELSAKVAENYDRYKYWFRVMHTSDDIAESVADWAVNFLHGELGYTKGAILSEDALWTDGVIPIVRELLEEAGVEIVAEEHFDLDTRDFRPILSRIESRGAEFILDFSSHVDGSTYVRQWGQLEGPVMGGLNASGTSSRFWNDTEGGARGHADLIQGGYRVELTPKTIEWFDRYTERFEVSPDYTTGYTYDAMFIVKEAIERAGSTDPDAFVEAMESTDYTGVAGRWVFDEKHDPKFGPDYRVMGMTQWQEDGTREVVWPEDVKTGEFLLLDWQR</sequence>
<dbReference type="Gene3D" id="3.40.50.2300">
    <property type="match status" value="2"/>
</dbReference>
<dbReference type="InterPro" id="IPR028081">
    <property type="entry name" value="Leu-bd"/>
</dbReference>
<evidence type="ECO:0000256" key="2">
    <source>
        <dbReference type="ARBA" id="ARBA00022729"/>
    </source>
</evidence>
<dbReference type="RefSeq" id="WP_253474208.1">
    <property type="nucleotide sequence ID" value="NZ_JALJXV010000001.1"/>
</dbReference>
<evidence type="ECO:0000313" key="4">
    <source>
        <dbReference type="EMBL" id="MCP1673406.1"/>
    </source>
</evidence>
<keyword evidence="2" id="KW-0732">Signal</keyword>
<organism evidence="4 5">
    <name type="scientific">Natronocella acetinitrilica</name>
    <dbReference type="NCBI Taxonomy" id="414046"/>
    <lineage>
        <taxon>Bacteria</taxon>
        <taxon>Pseudomonadati</taxon>
        <taxon>Pseudomonadota</taxon>
        <taxon>Gammaproteobacteria</taxon>
        <taxon>Chromatiales</taxon>
        <taxon>Ectothiorhodospiraceae</taxon>
        <taxon>Natronocella</taxon>
    </lineage>
</organism>
<dbReference type="Pfam" id="PF13458">
    <property type="entry name" value="Peripla_BP_6"/>
    <property type="match status" value="1"/>
</dbReference>
<dbReference type="AlphaFoldDB" id="A0AAE3G295"/>
<dbReference type="CDD" id="cd06345">
    <property type="entry name" value="PBP1_ABC_ligand_binding-like"/>
    <property type="match status" value="1"/>
</dbReference>
<gene>
    <name evidence="4" type="ORF">J2T57_000498</name>
</gene>
<comment type="caution">
    <text evidence="4">The sequence shown here is derived from an EMBL/GenBank/DDBJ whole genome shotgun (WGS) entry which is preliminary data.</text>
</comment>
<evidence type="ECO:0000259" key="3">
    <source>
        <dbReference type="Pfam" id="PF13458"/>
    </source>
</evidence>